<name>A0A382YB42_9ZZZZ</name>
<protein>
    <submittedName>
        <fullName evidence="1">Uncharacterized protein</fullName>
    </submittedName>
</protein>
<gene>
    <name evidence="1" type="ORF">METZ01_LOCUS433347</name>
</gene>
<feature type="non-terminal residue" evidence="1">
    <location>
        <position position="1"/>
    </location>
</feature>
<dbReference type="EMBL" id="UINC01174392">
    <property type="protein sequence ID" value="SVD80493.1"/>
    <property type="molecule type" value="Genomic_DNA"/>
</dbReference>
<dbReference type="AlphaFoldDB" id="A0A382YB42"/>
<accession>A0A382YB42</accession>
<reference evidence="1" key="1">
    <citation type="submission" date="2018-05" db="EMBL/GenBank/DDBJ databases">
        <authorList>
            <person name="Lanie J.A."/>
            <person name="Ng W.-L."/>
            <person name="Kazmierczak K.M."/>
            <person name="Andrzejewski T.M."/>
            <person name="Davidsen T.M."/>
            <person name="Wayne K.J."/>
            <person name="Tettelin H."/>
            <person name="Glass J.I."/>
            <person name="Rusch D."/>
            <person name="Podicherti R."/>
            <person name="Tsui H.-C.T."/>
            <person name="Winkler M.E."/>
        </authorList>
    </citation>
    <scope>NUCLEOTIDE SEQUENCE</scope>
</reference>
<evidence type="ECO:0000313" key="1">
    <source>
        <dbReference type="EMBL" id="SVD80493.1"/>
    </source>
</evidence>
<proteinExistence type="predicted"/>
<organism evidence="1">
    <name type="scientific">marine metagenome</name>
    <dbReference type="NCBI Taxonomy" id="408172"/>
    <lineage>
        <taxon>unclassified sequences</taxon>
        <taxon>metagenomes</taxon>
        <taxon>ecological metagenomes</taxon>
    </lineage>
</organism>
<sequence length="26" mass="3143">NSSSIYCYIFTKICFKWIIKWISQGL</sequence>
<feature type="non-terminal residue" evidence="1">
    <location>
        <position position="26"/>
    </location>
</feature>